<protein>
    <recommendedName>
        <fullName evidence="1">HD domain-containing protein</fullName>
    </recommendedName>
</protein>
<organism evidence="2">
    <name type="scientific">marine metagenome</name>
    <dbReference type="NCBI Taxonomy" id="408172"/>
    <lineage>
        <taxon>unclassified sequences</taxon>
        <taxon>metagenomes</taxon>
        <taxon>ecological metagenomes</taxon>
    </lineage>
</organism>
<dbReference type="PANTHER" id="PTHR46246">
    <property type="entry name" value="GUANOSINE-3',5'-BIS(DIPHOSPHATE) 3'-PYROPHOSPHOHYDROLASE MESH1"/>
    <property type="match status" value="1"/>
</dbReference>
<feature type="domain" description="HD" evidence="1">
    <location>
        <begin position="30"/>
        <end position="119"/>
    </location>
</feature>
<evidence type="ECO:0000259" key="1">
    <source>
        <dbReference type="PROSITE" id="PS51831"/>
    </source>
</evidence>
<dbReference type="PROSITE" id="PS51831">
    <property type="entry name" value="HD"/>
    <property type="match status" value="1"/>
</dbReference>
<dbReference type="AlphaFoldDB" id="A0A382YCN3"/>
<dbReference type="InterPro" id="IPR052194">
    <property type="entry name" value="MESH1"/>
</dbReference>
<dbReference type="SUPFAM" id="SSF109604">
    <property type="entry name" value="HD-domain/PDEase-like"/>
    <property type="match status" value="1"/>
</dbReference>
<dbReference type="Pfam" id="PF13328">
    <property type="entry name" value="HD_4"/>
    <property type="match status" value="1"/>
</dbReference>
<dbReference type="EMBL" id="UINC01174491">
    <property type="protein sequence ID" value="SVD80641.1"/>
    <property type="molecule type" value="Genomic_DNA"/>
</dbReference>
<evidence type="ECO:0000313" key="2">
    <source>
        <dbReference type="EMBL" id="SVD80641.1"/>
    </source>
</evidence>
<name>A0A382YCN3_9ZZZZ</name>
<reference evidence="2" key="1">
    <citation type="submission" date="2018-05" db="EMBL/GenBank/DDBJ databases">
        <authorList>
            <person name="Lanie J.A."/>
            <person name="Ng W.-L."/>
            <person name="Kazmierczak K.M."/>
            <person name="Andrzejewski T.M."/>
            <person name="Davidsen T.M."/>
            <person name="Wayne K.J."/>
            <person name="Tettelin H."/>
            <person name="Glass J.I."/>
            <person name="Rusch D."/>
            <person name="Podicherti R."/>
            <person name="Tsui H.-C.T."/>
            <person name="Winkler M.E."/>
        </authorList>
    </citation>
    <scope>NUCLEOTIDE SEQUENCE</scope>
</reference>
<gene>
    <name evidence="2" type="ORF">METZ01_LOCUS433495</name>
</gene>
<dbReference type="Gene3D" id="1.10.3210.10">
    <property type="entry name" value="Hypothetical protein af1432"/>
    <property type="match status" value="1"/>
</dbReference>
<dbReference type="PANTHER" id="PTHR46246:SF1">
    <property type="entry name" value="GUANOSINE-3',5'-BIS(DIPHOSPHATE) 3'-PYROPHOSPHOHYDROLASE MESH1"/>
    <property type="match status" value="1"/>
</dbReference>
<accession>A0A382YCN3</accession>
<feature type="non-terminal residue" evidence="2">
    <location>
        <position position="119"/>
    </location>
</feature>
<sequence length="119" mass="13384">MSTSLIEKALQFATEKHKNHTRKNKEKSPYIVHPIEVCHILSDVGGVEDVEILAAALLHDTLEDTPTNREELIENFGERICSLVEEVSDDKTLSKQKRKDLQIQHALELSKGATLIKLA</sequence>
<dbReference type="InterPro" id="IPR006674">
    <property type="entry name" value="HD_domain"/>
</dbReference>
<dbReference type="GO" id="GO:0008893">
    <property type="term" value="F:guanosine-3',5'-bis(diphosphate) 3'-diphosphatase activity"/>
    <property type="evidence" value="ECO:0007669"/>
    <property type="project" value="TreeGrafter"/>
</dbReference>
<proteinExistence type="predicted"/>